<protein>
    <submittedName>
        <fullName evidence="1">Uncharacterized protein</fullName>
    </submittedName>
</protein>
<reference evidence="1 2" key="1">
    <citation type="journal article" date="2012" name="Genome Biol.">
        <title>Genome and low-iron response of an oceanic diatom adapted to chronic iron limitation.</title>
        <authorList>
            <person name="Lommer M."/>
            <person name="Specht M."/>
            <person name="Roy A.S."/>
            <person name="Kraemer L."/>
            <person name="Andreson R."/>
            <person name="Gutowska M.A."/>
            <person name="Wolf J."/>
            <person name="Bergner S.V."/>
            <person name="Schilhabel M.B."/>
            <person name="Klostermeier U.C."/>
            <person name="Beiko R.G."/>
            <person name="Rosenstiel P."/>
            <person name="Hippler M."/>
            <person name="Laroche J."/>
        </authorList>
    </citation>
    <scope>NUCLEOTIDE SEQUENCE [LARGE SCALE GENOMIC DNA]</scope>
    <source>
        <strain evidence="1 2">CCMP1005</strain>
    </source>
</reference>
<dbReference type="EMBL" id="AGNL01013618">
    <property type="protein sequence ID" value="EJK67144.1"/>
    <property type="molecule type" value="Genomic_DNA"/>
</dbReference>
<evidence type="ECO:0000313" key="2">
    <source>
        <dbReference type="Proteomes" id="UP000266841"/>
    </source>
</evidence>
<keyword evidence="2" id="KW-1185">Reference proteome</keyword>
<accession>K0SQ95</accession>
<proteinExistence type="predicted"/>
<evidence type="ECO:0000313" key="1">
    <source>
        <dbReference type="EMBL" id="EJK67144.1"/>
    </source>
</evidence>
<dbReference type="AlphaFoldDB" id="K0SQ95"/>
<name>K0SQ95_THAOC</name>
<comment type="caution">
    <text evidence="1">The sequence shown here is derived from an EMBL/GenBank/DDBJ whole genome shotgun (WGS) entry which is preliminary data.</text>
</comment>
<dbReference type="Proteomes" id="UP000266841">
    <property type="component" value="Unassembled WGS sequence"/>
</dbReference>
<organism evidence="1 2">
    <name type="scientific">Thalassiosira oceanica</name>
    <name type="common">Marine diatom</name>
    <dbReference type="NCBI Taxonomy" id="159749"/>
    <lineage>
        <taxon>Eukaryota</taxon>
        <taxon>Sar</taxon>
        <taxon>Stramenopiles</taxon>
        <taxon>Ochrophyta</taxon>
        <taxon>Bacillariophyta</taxon>
        <taxon>Coscinodiscophyceae</taxon>
        <taxon>Thalassiosirophycidae</taxon>
        <taxon>Thalassiosirales</taxon>
        <taxon>Thalassiosiraceae</taxon>
        <taxon>Thalassiosira</taxon>
    </lineage>
</organism>
<sequence>MSGLRVGLRLRARRVEAVPEVRRSFARYDAIDSVPYLILSRGNGNARRVRFLLSGMGSFVVMEGPK</sequence>
<gene>
    <name evidence="1" type="ORF">THAOC_11865</name>
</gene>